<dbReference type="CDD" id="cd08422">
    <property type="entry name" value="PBP2_CrgA_like"/>
    <property type="match status" value="1"/>
</dbReference>
<dbReference type="Pfam" id="PF00126">
    <property type="entry name" value="HTH_1"/>
    <property type="match status" value="1"/>
</dbReference>
<evidence type="ECO:0000256" key="4">
    <source>
        <dbReference type="ARBA" id="ARBA00023163"/>
    </source>
</evidence>
<dbReference type="Proteomes" id="UP001596060">
    <property type="component" value="Unassembled WGS sequence"/>
</dbReference>
<keyword evidence="3" id="KW-0238">DNA-binding</keyword>
<dbReference type="SUPFAM" id="SSF46785">
    <property type="entry name" value="Winged helix' DNA-binding domain"/>
    <property type="match status" value="1"/>
</dbReference>
<dbReference type="InterPro" id="IPR058163">
    <property type="entry name" value="LysR-type_TF_proteobact-type"/>
</dbReference>
<dbReference type="EMBL" id="JBHSLU010000045">
    <property type="protein sequence ID" value="MFC5506537.1"/>
    <property type="molecule type" value="Genomic_DNA"/>
</dbReference>
<evidence type="ECO:0000256" key="2">
    <source>
        <dbReference type="ARBA" id="ARBA00023015"/>
    </source>
</evidence>
<dbReference type="SUPFAM" id="SSF53850">
    <property type="entry name" value="Periplasmic binding protein-like II"/>
    <property type="match status" value="1"/>
</dbReference>
<keyword evidence="4" id="KW-0804">Transcription</keyword>
<dbReference type="RefSeq" id="WP_082733274.1">
    <property type="nucleotide sequence ID" value="NZ_JBHSLU010000045.1"/>
</dbReference>
<dbReference type="InterPro" id="IPR036390">
    <property type="entry name" value="WH_DNA-bd_sf"/>
</dbReference>
<dbReference type="PROSITE" id="PS50931">
    <property type="entry name" value="HTH_LYSR"/>
    <property type="match status" value="1"/>
</dbReference>
<accession>A0ABW0P4D8</accession>
<dbReference type="PANTHER" id="PTHR30537:SF5">
    <property type="entry name" value="HTH-TYPE TRANSCRIPTIONAL ACTIVATOR TTDR-RELATED"/>
    <property type="match status" value="1"/>
</dbReference>
<dbReference type="Gene3D" id="3.40.190.290">
    <property type="match status" value="1"/>
</dbReference>
<organism evidence="6 7">
    <name type="scientific">Bosea massiliensis</name>
    <dbReference type="NCBI Taxonomy" id="151419"/>
    <lineage>
        <taxon>Bacteria</taxon>
        <taxon>Pseudomonadati</taxon>
        <taxon>Pseudomonadota</taxon>
        <taxon>Alphaproteobacteria</taxon>
        <taxon>Hyphomicrobiales</taxon>
        <taxon>Boseaceae</taxon>
        <taxon>Bosea</taxon>
    </lineage>
</organism>
<proteinExistence type="inferred from homology"/>
<feature type="domain" description="HTH lysR-type" evidence="5">
    <location>
        <begin position="1"/>
        <end position="59"/>
    </location>
</feature>
<name>A0ABW0P4D8_9HYPH</name>
<dbReference type="InterPro" id="IPR005119">
    <property type="entry name" value="LysR_subst-bd"/>
</dbReference>
<dbReference type="Gene3D" id="1.10.10.10">
    <property type="entry name" value="Winged helix-like DNA-binding domain superfamily/Winged helix DNA-binding domain"/>
    <property type="match status" value="1"/>
</dbReference>
<comment type="similarity">
    <text evidence="1">Belongs to the LysR transcriptional regulatory family.</text>
</comment>
<dbReference type="InterPro" id="IPR000847">
    <property type="entry name" value="LysR_HTH_N"/>
</dbReference>
<evidence type="ECO:0000313" key="6">
    <source>
        <dbReference type="EMBL" id="MFC5506537.1"/>
    </source>
</evidence>
<keyword evidence="7" id="KW-1185">Reference proteome</keyword>
<protein>
    <submittedName>
        <fullName evidence="6">LysR family transcriptional regulator</fullName>
    </submittedName>
</protein>
<evidence type="ECO:0000256" key="3">
    <source>
        <dbReference type="ARBA" id="ARBA00023125"/>
    </source>
</evidence>
<dbReference type="Pfam" id="PF03466">
    <property type="entry name" value="LysR_substrate"/>
    <property type="match status" value="1"/>
</dbReference>
<dbReference type="InterPro" id="IPR036388">
    <property type="entry name" value="WH-like_DNA-bd_sf"/>
</dbReference>
<gene>
    <name evidence="6" type="ORF">ACFPN9_14860</name>
</gene>
<sequence>MSELDDIRSFVAVVESGGFGRAGQRLGLSKSIISRRIARLEADLGTRLLSRTTRGIAATEAGLEFKARGERILADLAEARDAVAQQSGGVVGRLRLSMPLTFGNRHVAPILGELARRHPGLELDVEASDRYVDLIGERFDAAIRIGTLKDSSLIARRIAPIHGVILASPAYLAARGRPATPADLAGHDCLLYTGTSQPDWTFRVGRRRVSVRPAGRLRSDSGETLMEWAKAGLGIVQLPTFIASDAIRDGALEPLLWEFPLQEHALFVVRPPGAYVPGKVRVLIDLLVERFGGAPYWDPCQAAARERGVTLGFTPEFEDEAEAHQPA</sequence>
<evidence type="ECO:0000313" key="7">
    <source>
        <dbReference type="Proteomes" id="UP001596060"/>
    </source>
</evidence>
<evidence type="ECO:0000259" key="5">
    <source>
        <dbReference type="PROSITE" id="PS50931"/>
    </source>
</evidence>
<evidence type="ECO:0000256" key="1">
    <source>
        <dbReference type="ARBA" id="ARBA00009437"/>
    </source>
</evidence>
<reference evidence="7" key="1">
    <citation type="journal article" date="2019" name="Int. J. Syst. Evol. Microbiol.">
        <title>The Global Catalogue of Microorganisms (GCM) 10K type strain sequencing project: providing services to taxonomists for standard genome sequencing and annotation.</title>
        <authorList>
            <consortium name="The Broad Institute Genomics Platform"/>
            <consortium name="The Broad Institute Genome Sequencing Center for Infectious Disease"/>
            <person name="Wu L."/>
            <person name="Ma J."/>
        </authorList>
    </citation>
    <scope>NUCLEOTIDE SEQUENCE [LARGE SCALE GENOMIC DNA]</scope>
    <source>
        <strain evidence="7">CCUG 43117</strain>
    </source>
</reference>
<dbReference type="PANTHER" id="PTHR30537">
    <property type="entry name" value="HTH-TYPE TRANSCRIPTIONAL REGULATOR"/>
    <property type="match status" value="1"/>
</dbReference>
<keyword evidence="2" id="KW-0805">Transcription regulation</keyword>
<comment type="caution">
    <text evidence="6">The sequence shown here is derived from an EMBL/GenBank/DDBJ whole genome shotgun (WGS) entry which is preliminary data.</text>
</comment>